<name>A0A1L8CZB4_9THEO</name>
<reference evidence="4" key="1">
    <citation type="submission" date="2016-12" db="EMBL/GenBank/DDBJ databases">
        <title>Draft Genome Sequences od Carboxydothermus pertinax and islandicus, Hydrogenogenic Carboxydotrophic Bacteria.</title>
        <authorList>
            <person name="Fukuyama Y."/>
            <person name="Ohmae K."/>
            <person name="Yoneda Y."/>
            <person name="Yoshida T."/>
            <person name="Sako Y."/>
        </authorList>
    </citation>
    <scope>NUCLEOTIDE SEQUENCE [LARGE SCALE GENOMIC DNA]</scope>
    <source>
        <strain evidence="4">SET</strain>
    </source>
</reference>
<sequence length="331" mass="37375">MRKHCLGFVLIDAPHSALNNAGSDVGARTENTIAVKTIRKGRDIYPYVSAQAWRYWWRDVLADKFNWPMSPIARESKTAFTENNPFKYYDDDVFGYMRAEKKDTFTRLSPLKCSPLVSVVPFKPVDDFGVMARHEGDPVPYEHQFYSTVLKGIFALDLDSVGRFTTVNKTGFKNISPELLEKANEYNATVINGEAVLVAEERAKRAKEVLLALAYLFGGAKQTLHLTDVSPKFVALLILDGGNHLLMNLSGEKDGKPIINLDYLEEVLLDYQESIISNVYLGKANGFMDEVDLTEFKNRMAAKGFNRIEVGTVKQMIERFAGEVENYYLGR</sequence>
<dbReference type="NCBIfam" id="TIGR02585">
    <property type="entry name" value="cas_Cst2_DevR"/>
    <property type="match status" value="1"/>
</dbReference>
<dbReference type="Proteomes" id="UP000187338">
    <property type="component" value="Unassembled WGS sequence"/>
</dbReference>
<dbReference type="EMBL" id="BDJL01000003">
    <property type="protein sequence ID" value="GAV24272.1"/>
    <property type="molecule type" value="Genomic_DNA"/>
</dbReference>
<dbReference type="STRING" id="661089.ciss_02050"/>
<protein>
    <submittedName>
        <fullName evidence="3">Type I-B CRISPR-associated protein Cas7/Cst2/DevR</fullName>
    </submittedName>
</protein>
<dbReference type="RefSeq" id="WP_075864482.1">
    <property type="nucleotide sequence ID" value="NZ_BDJL01000003.1"/>
</dbReference>
<dbReference type="Pfam" id="PF01905">
    <property type="entry name" value="DevR"/>
    <property type="match status" value="1"/>
</dbReference>
<keyword evidence="1" id="KW-0051">Antiviral defense</keyword>
<comment type="function">
    <text evidence="2">CRISPR (clustered regularly interspaced short palindromic repeat) is an adaptive immune system that provides protection against mobile genetic elements (viruses, transposable elements and conjugative plasmids). CRISPR clusters contain spacers, sequences complementary to antecedent mobile elements, and target invading nucleic acids. CRISPR clusters are transcribed and processed into CRISPR RNA (crRNA).</text>
</comment>
<dbReference type="OrthoDB" id="9781560at2"/>
<accession>A0A1L8CZB4</accession>
<gene>
    <name evidence="3" type="ORF">ciss_02050</name>
</gene>
<dbReference type="NCBIfam" id="TIGR01875">
    <property type="entry name" value="cas_MJ0381"/>
    <property type="match status" value="1"/>
</dbReference>
<dbReference type="InterPro" id="IPR010154">
    <property type="entry name" value="CRISPR-assoc_Cas7/Cst2/DevR"/>
</dbReference>
<keyword evidence="4" id="KW-1185">Reference proteome</keyword>
<dbReference type="InterPro" id="IPR013414">
    <property type="entry name" value="Cas7/Cst2/DevR_sub_I-B/Tneap"/>
</dbReference>
<dbReference type="AlphaFoldDB" id="A0A1L8CZB4"/>
<evidence type="ECO:0000313" key="4">
    <source>
        <dbReference type="Proteomes" id="UP000187338"/>
    </source>
</evidence>
<proteinExistence type="predicted"/>
<evidence type="ECO:0000313" key="3">
    <source>
        <dbReference type="EMBL" id="GAV24272.1"/>
    </source>
</evidence>
<evidence type="ECO:0000256" key="1">
    <source>
        <dbReference type="ARBA" id="ARBA00023118"/>
    </source>
</evidence>
<evidence type="ECO:0000256" key="2">
    <source>
        <dbReference type="ARBA" id="ARBA00025626"/>
    </source>
</evidence>
<comment type="caution">
    <text evidence="3">The sequence shown here is derived from an EMBL/GenBank/DDBJ whole genome shotgun (WGS) entry which is preliminary data.</text>
</comment>
<organism evidence="3 4">
    <name type="scientific">Carboxydothermus islandicus</name>
    <dbReference type="NCBI Taxonomy" id="661089"/>
    <lineage>
        <taxon>Bacteria</taxon>
        <taxon>Bacillati</taxon>
        <taxon>Bacillota</taxon>
        <taxon>Clostridia</taxon>
        <taxon>Thermoanaerobacterales</taxon>
        <taxon>Thermoanaerobacteraceae</taxon>
        <taxon>Carboxydothermus</taxon>
    </lineage>
</organism>
<dbReference type="GO" id="GO:0051607">
    <property type="term" value="P:defense response to virus"/>
    <property type="evidence" value="ECO:0007669"/>
    <property type="project" value="UniProtKB-KW"/>
</dbReference>